<organism evidence="6 7">
    <name type="scientific">Favolaschia claudopus</name>
    <dbReference type="NCBI Taxonomy" id="2862362"/>
    <lineage>
        <taxon>Eukaryota</taxon>
        <taxon>Fungi</taxon>
        <taxon>Dikarya</taxon>
        <taxon>Basidiomycota</taxon>
        <taxon>Agaricomycotina</taxon>
        <taxon>Agaricomycetes</taxon>
        <taxon>Agaricomycetidae</taxon>
        <taxon>Agaricales</taxon>
        <taxon>Marasmiineae</taxon>
        <taxon>Mycenaceae</taxon>
        <taxon>Favolaschia</taxon>
    </lineage>
</organism>
<evidence type="ECO:0000259" key="5">
    <source>
        <dbReference type="PROSITE" id="PS50865"/>
    </source>
</evidence>
<dbReference type="Gene3D" id="6.10.140.2220">
    <property type="match status" value="1"/>
</dbReference>
<dbReference type="EMBL" id="JAWWNJ010000162">
    <property type="protein sequence ID" value="KAK6977979.1"/>
    <property type="molecule type" value="Genomic_DNA"/>
</dbReference>
<accession>A0AAV9ZD09</accession>
<evidence type="ECO:0000313" key="6">
    <source>
        <dbReference type="EMBL" id="KAK6977979.1"/>
    </source>
</evidence>
<feature type="domain" description="MYND-type" evidence="5">
    <location>
        <begin position="508"/>
        <end position="538"/>
    </location>
</feature>
<evidence type="ECO:0000313" key="7">
    <source>
        <dbReference type="Proteomes" id="UP001362999"/>
    </source>
</evidence>
<dbReference type="InterPro" id="IPR002893">
    <property type="entry name" value="Znf_MYND"/>
</dbReference>
<dbReference type="SUPFAM" id="SSF144232">
    <property type="entry name" value="HIT/MYND zinc finger-like"/>
    <property type="match status" value="1"/>
</dbReference>
<gene>
    <name evidence="6" type="ORF">R3P38DRAFT_3120336</name>
</gene>
<keyword evidence="3" id="KW-0862">Zinc</keyword>
<proteinExistence type="predicted"/>
<protein>
    <submittedName>
        <fullName evidence="6">MYND-type domain-containing protein</fullName>
    </submittedName>
</protein>
<dbReference type="GO" id="GO:0008270">
    <property type="term" value="F:zinc ion binding"/>
    <property type="evidence" value="ECO:0007669"/>
    <property type="project" value="UniProtKB-KW"/>
</dbReference>
<evidence type="ECO:0000256" key="3">
    <source>
        <dbReference type="ARBA" id="ARBA00022833"/>
    </source>
</evidence>
<sequence>MSLREKLLELRVGDPTNSHLDDPQLWSYIDTIQHAGAGIAPKVLDASRKRGDTGPLNKRIAERCELARASVQLSTATMMMSVMPEWIFGGGPAPLLNPPIVNGMVHCLDTVDKIVRTDYPRRKGELDQLPHLLIRIRHLLRVCYDFRVANRNHPDLQFCDWPKLHDVGFSLHRVGLCLQLDPSRLWAAMDAGGEELEAFLLDDELDLGEFRKASIEIEKLVAADVEADSEDRLNATAAHNMASLDLAASSVAWFFGDISVAFIMHARTDNNRDRRWATKAMARLVAWPTSKTIRETLGDSLTDSMRPIYWSKPLLIKFSHAGGLAALFGDWTNSNCRQLCEDALENMPDEVWENQTPASLLAITRELQKKLEEESMDRSVTYILTNAFFNIYRQYGLAPFKQASRHEKQHTPMTFYYFAHRIKQDGLEMRTREDWYRLFVDYSKMPRRMHMRYQWGNTPLARRWEYLESYGCCADDCPERHELLRLRAGRIRGVRDEAVEARLDEWGAKPKACAACGDVAYCSSSCQRAHWAKHKPDCLKKRKTGSRS</sequence>
<dbReference type="Proteomes" id="UP001362999">
    <property type="component" value="Unassembled WGS sequence"/>
</dbReference>
<keyword evidence="2 4" id="KW-0863">Zinc-finger</keyword>
<keyword evidence="7" id="KW-1185">Reference proteome</keyword>
<dbReference type="Pfam" id="PF01753">
    <property type="entry name" value="zf-MYND"/>
    <property type="match status" value="1"/>
</dbReference>
<keyword evidence="1" id="KW-0479">Metal-binding</keyword>
<evidence type="ECO:0000256" key="2">
    <source>
        <dbReference type="ARBA" id="ARBA00022771"/>
    </source>
</evidence>
<comment type="caution">
    <text evidence="6">The sequence shown here is derived from an EMBL/GenBank/DDBJ whole genome shotgun (WGS) entry which is preliminary data.</text>
</comment>
<reference evidence="6 7" key="1">
    <citation type="journal article" date="2024" name="J Genomics">
        <title>Draft genome sequencing and assembly of Favolaschia claudopus CIRM-BRFM 2984 isolated from oak limbs.</title>
        <authorList>
            <person name="Navarro D."/>
            <person name="Drula E."/>
            <person name="Chaduli D."/>
            <person name="Cazenave R."/>
            <person name="Ahrendt S."/>
            <person name="Wang J."/>
            <person name="Lipzen A."/>
            <person name="Daum C."/>
            <person name="Barry K."/>
            <person name="Grigoriev I.V."/>
            <person name="Favel A."/>
            <person name="Rosso M.N."/>
            <person name="Martin F."/>
        </authorList>
    </citation>
    <scope>NUCLEOTIDE SEQUENCE [LARGE SCALE GENOMIC DNA]</scope>
    <source>
        <strain evidence="6 7">CIRM-BRFM 2984</strain>
    </source>
</reference>
<name>A0AAV9ZD09_9AGAR</name>
<evidence type="ECO:0000256" key="4">
    <source>
        <dbReference type="PROSITE-ProRule" id="PRU00134"/>
    </source>
</evidence>
<dbReference type="AlphaFoldDB" id="A0AAV9ZD09"/>
<dbReference type="PROSITE" id="PS50865">
    <property type="entry name" value="ZF_MYND_2"/>
    <property type="match status" value="1"/>
</dbReference>
<evidence type="ECO:0000256" key="1">
    <source>
        <dbReference type="ARBA" id="ARBA00022723"/>
    </source>
</evidence>